<dbReference type="GO" id="GO:0003700">
    <property type="term" value="F:DNA-binding transcription factor activity"/>
    <property type="evidence" value="ECO:0007669"/>
    <property type="project" value="InterPro"/>
</dbReference>
<evidence type="ECO:0000256" key="2">
    <source>
        <dbReference type="ARBA" id="ARBA00023015"/>
    </source>
</evidence>
<keyword evidence="5" id="KW-0175">Coiled coil</keyword>
<dbReference type="InterPro" id="IPR004827">
    <property type="entry name" value="bZIP"/>
</dbReference>
<feature type="compositionally biased region" description="Basic residues" evidence="6">
    <location>
        <begin position="290"/>
        <end position="300"/>
    </location>
</feature>
<feature type="coiled-coil region" evidence="5">
    <location>
        <begin position="358"/>
        <end position="392"/>
    </location>
</feature>
<keyword evidence="2" id="KW-0805">Transcription regulation</keyword>
<dbReference type="SUPFAM" id="SSF57959">
    <property type="entry name" value="Leucine zipper domain"/>
    <property type="match status" value="1"/>
</dbReference>
<reference evidence="8" key="1">
    <citation type="submission" date="2022-07" db="EMBL/GenBank/DDBJ databases">
        <title>Phylogenomic reconstructions and comparative analyses of Kickxellomycotina fungi.</title>
        <authorList>
            <person name="Reynolds N.K."/>
            <person name="Stajich J.E."/>
            <person name="Barry K."/>
            <person name="Grigoriev I.V."/>
            <person name="Crous P."/>
            <person name="Smith M.E."/>
        </authorList>
    </citation>
    <scope>NUCLEOTIDE SEQUENCE</scope>
    <source>
        <strain evidence="8">NRRL 1566</strain>
    </source>
</reference>
<keyword evidence="3" id="KW-0804">Transcription</keyword>
<dbReference type="Gene3D" id="1.20.5.170">
    <property type="match status" value="1"/>
</dbReference>
<dbReference type="PRINTS" id="PR00041">
    <property type="entry name" value="LEUZIPPRCREB"/>
</dbReference>
<evidence type="ECO:0000256" key="6">
    <source>
        <dbReference type="SAM" id="MobiDB-lite"/>
    </source>
</evidence>
<comment type="subcellular location">
    <subcellularLocation>
        <location evidence="1">Nucleus</location>
    </subcellularLocation>
</comment>
<dbReference type="Proteomes" id="UP001139887">
    <property type="component" value="Unassembled WGS sequence"/>
</dbReference>
<dbReference type="EMBL" id="JANBUW010001230">
    <property type="protein sequence ID" value="KAJ2843979.1"/>
    <property type="molecule type" value="Genomic_DNA"/>
</dbReference>
<feature type="compositionally biased region" description="Polar residues" evidence="6">
    <location>
        <begin position="442"/>
        <end position="454"/>
    </location>
</feature>
<dbReference type="PROSITE" id="PS00036">
    <property type="entry name" value="BZIP_BASIC"/>
    <property type="match status" value="1"/>
</dbReference>
<dbReference type="PROSITE" id="PS50217">
    <property type="entry name" value="BZIP"/>
    <property type="match status" value="1"/>
</dbReference>
<feature type="compositionally biased region" description="Acidic residues" evidence="6">
    <location>
        <begin position="307"/>
        <end position="318"/>
    </location>
</feature>
<gene>
    <name evidence="8" type="ORF">IWW36_005358</name>
</gene>
<evidence type="ECO:0000256" key="4">
    <source>
        <dbReference type="ARBA" id="ARBA00023242"/>
    </source>
</evidence>
<keyword evidence="4" id="KW-0539">Nucleus</keyword>
<dbReference type="InterPro" id="IPR046347">
    <property type="entry name" value="bZIP_sf"/>
</dbReference>
<dbReference type="SMART" id="SM00338">
    <property type="entry name" value="BRLZ"/>
    <property type="match status" value="1"/>
</dbReference>
<dbReference type="CDD" id="cd14690">
    <property type="entry name" value="bZIP_CREB1"/>
    <property type="match status" value="1"/>
</dbReference>
<dbReference type="GO" id="GO:0005634">
    <property type="term" value="C:nucleus"/>
    <property type="evidence" value="ECO:0007669"/>
    <property type="project" value="UniProtKB-SubCell"/>
</dbReference>
<evidence type="ECO:0000259" key="7">
    <source>
        <dbReference type="PROSITE" id="PS50217"/>
    </source>
</evidence>
<keyword evidence="9" id="KW-1185">Reference proteome</keyword>
<evidence type="ECO:0000313" key="9">
    <source>
        <dbReference type="Proteomes" id="UP001139887"/>
    </source>
</evidence>
<dbReference type="InterPro" id="IPR051027">
    <property type="entry name" value="bZIP_transcription_factors"/>
</dbReference>
<evidence type="ECO:0000256" key="5">
    <source>
        <dbReference type="SAM" id="Coils"/>
    </source>
</evidence>
<sequence>MSEATSAASTQALAAAVAAATAPGLGQAINAAVAQEPLTAPFPKLQPETSANEDQAAAVAAVSAAMTGVAAGQMTAATAAAISTAMAGAQLQNGTTATVGGDAVLASLNHSAHDQMLEIMTTYHSANAHRRRSSVEAAAAASSVLASIANSTKQPYMGSDMATAAAIAAAASPTSIAYSTGQSMQQQQTAAAAALLAASTMNPVMLPTIPSGTASLRNTPPPQASAGDHPDVSTSLAGFSAAAFSTLTSQGFAVPEAITAGAVTTAIDMPLSLTSMPAVDAMDKTPAKSSNRRRSKAKSKASRDSSDENEDVQVDEDGMPLTPDAPGSGRPGSLRNLTAEERRARRLQRNRLAAKECRQKKKAYIQNLEDQVSALQDENAQLRKEVEELNAKLTLGGMRNTSSAASTPVLESKRPTFENGDTSMESVSSPSLASKRPRIAVRSTSSTKLHNPDL</sequence>
<evidence type="ECO:0000256" key="3">
    <source>
        <dbReference type="ARBA" id="ARBA00023163"/>
    </source>
</evidence>
<protein>
    <recommendedName>
        <fullName evidence="7">BZIP domain-containing protein</fullName>
    </recommendedName>
</protein>
<feature type="region of interest" description="Disordered" evidence="6">
    <location>
        <begin position="209"/>
        <end position="232"/>
    </location>
</feature>
<feature type="compositionally biased region" description="Polar residues" evidence="6">
    <location>
        <begin position="419"/>
        <end position="432"/>
    </location>
</feature>
<dbReference type="PANTHER" id="PTHR19304">
    <property type="entry name" value="CYCLIC-AMP RESPONSE ELEMENT BINDING PROTEIN"/>
    <property type="match status" value="1"/>
</dbReference>
<evidence type="ECO:0000313" key="8">
    <source>
        <dbReference type="EMBL" id="KAJ2843979.1"/>
    </source>
</evidence>
<name>A0A9W8LXX4_9FUNG</name>
<dbReference type="Pfam" id="PF00170">
    <property type="entry name" value="bZIP_1"/>
    <property type="match status" value="1"/>
</dbReference>
<dbReference type="AlphaFoldDB" id="A0A9W8LXX4"/>
<feature type="region of interest" description="Disordered" evidence="6">
    <location>
        <begin position="397"/>
        <end position="454"/>
    </location>
</feature>
<dbReference type="OrthoDB" id="295274at2759"/>
<evidence type="ECO:0000256" key="1">
    <source>
        <dbReference type="ARBA" id="ARBA00004123"/>
    </source>
</evidence>
<feature type="region of interest" description="Disordered" evidence="6">
    <location>
        <begin position="278"/>
        <end position="339"/>
    </location>
</feature>
<proteinExistence type="predicted"/>
<feature type="domain" description="BZIP" evidence="7">
    <location>
        <begin position="340"/>
        <end position="393"/>
    </location>
</feature>
<accession>A0A9W8LXX4</accession>
<organism evidence="8 9">
    <name type="scientific">Coemansia brasiliensis</name>
    <dbReference type="NCBI Taxonomy" id="2650707"/>
    <lineage>
        <taxon>Eukaryota</taxon>
        <taxon>Fungi</taxon>
        <taxon>Fungi incertae sedis</taxon>
        <taxon>Zoopagomycota</taxon>
        <taxon>Kickxellomycotina</taxon>
        <taxon>Kickxellomycetes</taxon>
        <taxon>Kickxellales</taxon>
        <taxon>Kickxellaceae</taxon>
        <taxon>Coemansia</taxon>
    </lineage>
</organism>
<comment type="caution">
    <text evidence="8">The sequence shown here is derived from an EMBL/GenBank/DDBJ whole genome shotgun (WGS) entry which is preliminary data.</text>
</comment>